<name>A0A3M4N233_PSESG</name>
<protein>
    <submittedName>
        <fullName evidence="2">RulB domain protein</fullName>
    </submittedName>
</protein>
<keyword evidence="1" id="KW-0812">Transmembrane</keyword>
<evidence type="ECO:0000256" key="1">
    <source>
        <dbReference type="SAM" id="Phobius"/>
    </source>
</evidence>
<gene>
    <name evidence="2" type="ORF">ALQ74_04997</name>
</gene>
<dbReference type="EMBL" id="RBOM01000170">
    <property type="protein sequence ID" value="RMM63495.1"/>
    <property type="molecule type" value="Genomic_DNA"/>
</dbReference>
<feature type="transmembrane region" description="Helical" evidence="1">
    <location>
        <begin position="17"/>
        <end position="40"/>
    </location>
</feature>
<evidence type="ECO:0000313" key="2">
    <source>
        <dbReference type="EMBL" id="RMM63495.1"/>
    </source>
</evidence>
<reference evidence="2 3" key="1">
    <citation type="submission" date="2018-08" db="EMBL/GenBank/DDBJ databases">
        <title>Recombination of ecologically and evolutionarily significant loci maintains genetic cohesion in the Pseudomonas syringae species complex.</title>
        <authorList>
            <person name="Dillon M."/>
            <person name="Thakur S."/>
            <person name="Almeida R.N.D."/>
            <person name="Weir B.S."/>
            <person name="Guttman D.S."/>
        </authorList>
    </citation>
    <scope>NUCLEOTIDE SEQUENCE [LARGE SCALE GENOMIC DNA]</scope>
    <source>
        <strain evidence="2 3">ICMP 4332</strain>
    </source>
</reference>
<dbReference type="AlphaFoldDB" id="A0A3M4N233"/>
<sequence>MCEFLGFECVRETVKPMFLLIFILYAILVTPQAVVELLSLHIRQLGEFMGDLFMASQPVAAERLTWGTGSVQYALGKEDAKEGKRVTHPDFAMRRQMMSQSYQKARSAPDAQMLLKRKYDQNL</sequence>
<proteinExistence type="predicted"/>
<organism evidence="2 3">
    <name type="scientific">Pseudomonas savastanoi pv. glycinea</name>
    <name type="common">Pseudomonas syringae pv. glycinea</name>
    <dbReference type="NCBI Taxonomy" id="318"/>
    <lineage>
        <taxon>Bacteria</taxon>
        <taxon>Pseudomonadati</taxon>
        <taxon>Pseudomonadota</taxon>
        <taxon>Gammaproteobacteria</taxon>
        <taxon>Pseudomonadales</taxon>
        <taxon>Pseudomonadaceae</taxon>
        <taxon>Pseudomonas</taxon>
    </lineage>
</organism>
<keyword evidence="1" id="KW-0472">Membrane</keyword>
<keyword evidence="1" id="KW-1133">Transmembrane helix</keyword>
<comment type="caution">
    <text evidence="2">The sequence shown here is derived from an EMBL/GenBank/DDBJ whole genome shotgun (WGS) entry which is preliminary data.</text>
</comment>
<accession>A0A3M4N233</accession>
<evidence type="ECO:0000313" key="3">
    <source>
        <dbReference type="Proteomes" id="UP000279057"/>
    </source>
</evidence>
<dbReference type="Proteomes" id="UP000279057">
    <property type="component" value="Unassembled WGS sequence"/>
</dbReference>